<dbReference type="SUPFAM" id="SSF46785">
    <property type="entry name" value="Winged helix' DNA-binding domain"/>
    <property type="match status" value="1"/>
</dbReference>
<dbReference type="PROSITE" id="PS51197">
    <property type="entry name" value="HTH_RRF2_2"/>
    <property type="match status" value="1"/>
</dbReference>
<dbReference type="PANTHER" id="PTHR33221">
    <property type="entry name" value="WINGED HELIX-TURN-HELIX TRANSCRIPTIONAL REGULATOR, RRF2 FAMILY"/>
    <property type="match status" value="1"/>
</dbReference>
<dbReference type="GO" id="GO:0003700">
    <property type="term" value="F:DNA-binding transcription factor activity"/>
    <property type="evidence" value="ECO:0007669"/>
    <property type="project" value="TreeGrafter"/>
</dbReference>
<accession>A0A1T4P847</accession>
<evidence type="ECO:0000313" key="1">
    <source>
        <dbReference type="EMBL" id="SJZ87755.1"/>
    </source>
</evidence>
<dbReference type="Gene3D" id="1.10.10.10">
    <property type="entry name" value="Winged helix-like DNA-binding domain superfamily/Winged helix DNA-binding domain"/>
    <property type="match status" value="1"/>
</dbReference>
<dbReference type="Proteomes" id="UP000190328">
    <property type="component" value="Unassembled WGS sequence"/>
</dbReference>
<dbReference type="PANTHER" id="PTHR33221:SF9">
    <property type="entry name" value="RRF2 FAMILY PROTEIN"/>
    <property type="match status" value="1"/>
</dbReference>
<proteinExistence type="predicted"/>
<reference evidence="2" key="1">
    <citation type="submission" date="2017-02" db="EMBL/GenBank/DDBJ databases">
        <authorList>
            <person name="Varghese N."/>
            <person name="Submissions S."/>
        </authorList>
    </citation>
    <scope>NUCLEOTIDE SEQUENCE [LARGE SCALE GENOMIC DNA]</scope>
    <source>
        <strain evidence="2">ATCC BAA-1030</strain>
    </source>
</reference>
<organism evidence="1 2">
    <name type="scientific">Pilibacter termitis</name>
    <dbReference type="NCBI Taxonomy" id="263852"/>
    <lineage>
        <taxon>Bacteria</taxon>
        <taxon>Bacillati</taxon>
        <taxon>Bacillota</taxon>
        <taxon>Bacilli</taxon>
        <taxon>Lactobacillales</taxon>
        <taxon>Enterococcaceae</taxon>
        <taxon>Pilibacter</taxon>
    </lineage>
</organism>
<dbReference type="InterPro" id="IPR000944">
    <property type="entry name" value="Tscrpt_reg_Rrf2"/>
</dbReference>
<evidence type="ECO:0000313" key="2">
    <source>
        <dbReference type="Proteomes" id="UP000190328"/>
    </source>
</evidence>
<sequence length="159" mass="17740">MKLTVGFQQAITIMALIASQKNGAGLNIRIIAKQMKINESYLRKLARKLVTADLLTSSKSRFSGYTLKSDPKEITLLDVFNAIEGEDSFLEHTGIITQTFNGVEEVHVAQKMNEVLHVLDTAETLYRKELSSYTLDSLLETANNGVVHEIDWILRNGEG</sequence>
<dbReference type="InterPro" id="IPR036390">
    <property type="entry name" value="WH_DNA-bd_sf"/>
</dbReference>
<dbReference type="OrthoDB" id="9808360at2"/>
<gene>
    <name evidence="1" type="ORF">SAMN02745116_01694</name>
</gene>
<name>A0A1T4P847_9ENTE</name>
<dbReference type="GO" id="GO:0005829">
    <property type="term" value="C:cytosol"/>
    <property type="evidence" value="ECO:0007669"/>
    <property type="project" value="TreeGrafter"/>
</dbReference>
<dbReference type="Pfam" id="PF02082">
    <property type="entry name" value="Rrf2"/>
    <property type="match status" value="1"/>
</dbReference>
<keyword evidence="2" id="KW-1185">Reference proteome</keyword>
<dbReference type="EMBL" id="FUXI01000019">
    <property type="protein sequence ID" value="SJZ87755.1"/>
    <property type="molecule type" value="Genomic_DNA"/>
</dbReference>
<dbReference type="InterPro" id="IPR036388">
    <property type="entry name" value="WH-like_DNA-bd_sf"/>
</dbReference>
<dbReference type="STRING" id="263852.SAMN02745116_01694"/>
<dbReference type="RefSeq" id="WP_078807626.1">
    <property type="nucleotide sequence ID" value="NZ_FUXI01000019.1"/>
</dbReference>
<protein>
    <submittedName>
        <fullName evidence="1">Transcriptional regulator, BadM/Rrf2 family</fullName>
    </submittedName>
</protein>
<dbReference type="AlphaFoldDB" id="A0A1T4P847"/>